<comment type="caution">
    <text evidence="5">The sequence shown here is derived from an EMBL/GenBank/DDBJ whole genome shotgun (WGS) entry which is preliminary data.</text>
</comment>
<protein>
    <submittedName>
        <fullName evidence="5">GAF domain-containing protein</fullName>
    </submittedName>
</protein>
<proteinExistence type="predicted"/>
<dbReference type="InterPro" id="IPR003018">
    <property type="entry name" value="GAF"/>
</dbReference>
<feature type="region of interest" description="Disordered" evidence="3">
    <location>
        <begin position="245"/>
        <end position="285"/>
    </location>
</feature>
<dbReference type="SMART" id="SM01012">
    <property type="entry name" value="ANTAR"/>
    <property type="match status" value="1"/>
</dbReference>
<evidence type="ECO:0000256" key="2">
    <source>
        <dbReference type="ARBA" id="ARBA00023163"/>
    </source>
</evidence>
<evidence type="ECO:0000313" key="6">
    <source>
        <dbReference type="Proteomes" id="UP001199469"/>
    </source>
</evidence>
<feature type="compositionally biased region" description="Low complexity" evidence="3">
    <location>
        <begin position="253"/>
        <end position="262"/>
    </location>
</feature>
<name>A0ABS8PBB7_9PSEU</name>
<evidence type="ECO:0000256" key="3">
    <source>
        <dbReference type="SAM" id="MobiDB-lite"/>
    </source>
</evidence>
<dbReference type="InterPro" id="IPR029016">
    <property type="entry name" value="GAF-like_dom_sf"/>
</dbReference>
<dbReference type="Gene3D" id="1.10.10.10">
    <property type="entry name" value="Winged helix-like DNA-binding domain superfamily/Winged helix DNA-binding domain"/>
    <property type="match status" value="1"/>
</dbReference>
<organism evidence="5 6">
    <name type="scientific">Actinomycetospora endophytica</name>
    <dbReference type="NCBI Taxonomy" id="2291215"/>
    <lineage>
        <taxon>Bacteria</taxon>
        <taxon>Bacillati</taxon>
        <taxon>Actinomycetota</taxon>
        <taxon>Actinomycetes</taxon>
        <taxon>Pseudonocardiales</taxon>
        <taxon>Pseudonocardiaceae</taxon>
        <taxon>Actinomycetospora</taxon>
    </lineage>
</organism>
<keyword evidence="6" id="KW-1185">Reference proteome</keyword>
<sequence length="285" mass="29206">MVDLDRLDRALVAAVRAGTPDSSLKVCRACVSWLPMTGVAITIMSELQGAQEPVCATDPGAARIDELQFSLGDGPCVESFTTGRAVLVDDIAAPAEGRWPMFAAAASAAGARGLYVFPLHVGASRIGVLDCYRNTPGPLAVDELAGALRAADAAVWTLLDQGERGTDADDGTAGNEGAEGWFAGHGLARAEVHQATGMLCAQAGVPPPAALARLRAAAFTQERPITAIAGDVLARRLRLDPDGIWLGGEDGEASTTDDTTGTGDRGIGLPDHEDPAGPASSKGDP</sequence>
<keyword evidence="1" id="KW-0805">Transcription regulation</keyword>
<evidence type="ECO:0000313" key="5">
    <source>
        <dbReference type="EMBL" id="MCD2195565.1"/>
    </source>
</evidence>
<gene>
    <name evidence="5" type="ORF">LQ327_19530</name>
</gene>
<dbReference type="RefSeq" id="WP_230736777.1">
    <property type="nucleotide sequence ID" value="NZ_JAJNDB010000004.1"/>
</dbReference>
<dbReference type="InterPro" id="IPR005561">
    <property type="entry name" value="ANTAR"/>
</dbReference>
<evidence type="ECO:0000259" key="4">
    <source>
        <dbReference type="SMART" id="SM01012"/>
    </source>
</evidence>
<feature type="domain" description="ANTAR" evidence="4">
    <location>
        <begin position="140"/>
        <end position="233"/>
    </location>
</feature>
<accession>A0ABS8PBB7</accession>
<dbReference type="SUPFAM" id="SSF55781">
    <property type="entry name" value="GAF domain-like"/>
    <property type="match status" value="1"/>
</dbReference>
<reference evidence="5 6" key="1">
    <citation type="submission" date="2021-11" db="EMBL/GenBank/DDBJ databases">
        <title>Draft genome sequence of Actinomycetospora sp. SF1 isolated from the rhizosphere soil.</title>
        <authorList>
            <person name="Duangmal K."/>
            <person name="Chantavorakit T."/>
        </authorList>
    </citation>
    <scope>NUCLEOTIDE SEQUENCE [LARGE SCALE GENOMIC DNA]</scope>
    <source>
        <strain evidence="5 6">TBRC 5722</strain>
    </source>
</reference>
<keyword evidence="2" id="KW-0804">Transcription</keyword>
<dbReference type="InterPro" id="IPR036388">
    <property type="entry name" value="WH-like_DNA-bd_sf"/>
</dbReference>
<dbReference type="Gene3D" id="3.30.450.40">
    <property type="match status" value="1"/>
</dbReference>
<dbReference type="Proteomes" id="UP001199469">
    <property type="component" value="Unassembled WGS sequence"/>
</dbReference>
<dbReference type="Pfam" id="PF13185">
    <property type="entry name" value="GAF_2"/>
    <property type="match status" value="1"/>
</dbReference>
<dbReference type="EMBL" id="JAJNDB010000004">
    <property type="protein sequence ID" value="MCD2195565.1"/>
    <property type="molecule type" value="Genomic_DNA"/>
</dbReference>
<evidence type="ECO:0000256" key="1">
    <source>
        <dbReference type="ARBA" id="ARBA00023015"/>
    </source>
</evidence>